<gene>
    <name evidence="1" type="ORF">NUW54_g11756</name>
</gene>
<protein>
    <submittedName>
        <fullName evidence="1">Uncharacterized protein</fullName>
    </submittedName>
</protein>
<reference evidence="1" key="1">
    <citation type="submission" date="2022-08" db="EMBL/GenBank/DDBJ databases">
        <title>Genome Sequence of Pycnoporus sanguineus.</title>
        <authorList>
            <person name="Buettner E."/>
        </authorList>
    </citation>
    <scope>NUCLEOTIDE SEQUENCE</scope>
    <source>
        <strain evidence="1">CG-C14</strain>
    </source>
</reference>
<evidence type="ECO:0000313" key="2">
    <source>
        <dbReference type="Proteomes" id="UP001144978"/>
    </source>
</evidence>
<proteinExistence type="predicted"/>
<keyword evidence="2" id="KW-1185">Reference proteome</keyword>
<name>A0ACC1N877_9APHY</name>
<comment type="caution">
    <text evidence="1">The sequence shown here is derived from an EMBL/GenBank/DDBJ whole genome shotgun (WGS) entry which is preliminary data.</text>
</comment>
<sequence length="308" mass="34622">MPPQLRLNAVAFVSPQNHPILIRTFVQGQDELKYHYIAHTSLDVIDERSALGCPSLVRTPSSGRFPVPVAWLASVLRQTEPRRPPQDIRVTTVTTTEWSYVHSEQKPESYASLRATRAHRGWWQGSEMGRKQIVSTASNNVPLAVLHPVLARHHRALRTAILPSLTNAQPTSSTLFPFLHPLFPFLQMARIYLAYPSPRQSRPTHAFPRPHGPPARSRLTLVGHQVPFGDARFSHRSARPALRAGGLSPILRLSLSLRRQLSQLFVSAYDVSVAWNAIQSAIELLLLQGHRPRHHVDVESERQSSRKG</sequence>
<dbReference type="Proteomes" id="UP001144978">
    <property type="component" value="Unassembled WGS sequence"/>
</dbReference>
<evidence type="ECO:0000313" key="1">
    <source>
        <dbReference type="EMBL" id="KAJ2975284.1"/>
    </source>
</evidence>
<accession>A0ACC1N877</accession>
<dbReference type="EMBL" id="JANSHE010004717">
    <property type="protein sequence ID" value="KAJ2975284.1"/>
    <property type="molecule type" value="Genomic_DNA"/>
</dbReference>
<organism evidence="1 2">
    <name type="scientific">Trametes sanguinea</name>
    <dbReference type="NCBI Taxonomy" id="158606"/>
    <lineage>
        <taxon>Eukaryota</taxon>
        <taxon>Fungi</taxon>
        <taxon>Dikarya</taxon>
        <taxon>Basidiomycota</taxon>
        <taxon>Agaricomycotina</taxon>
        <taxon>Agaricomycetes</taxon>
        <taxon>Polyporales</taxon>
        <taxon>Polyporaceae</taxon>
        <taxon>Trametes</taxon>
    </lineage>
</organism>